<dbReference type="GO" id="GO:0016020">
    <property type="term" value="C:membrane"/>
    <property type="evidence" value="ECO:0007669"/>
    <property type="project" value="InterPro"/>
</dbReference>
<accession>A0A401T997</accession>
<proteinExistence type="predicted"/>
<dbReference type="OrthoDB" id="8847287at2759"/>
<dbReference type="PROSITE" id="PS50060">
    <property type="entry name" value="MAM_2"/>
    <property type="match status" value="1"/>
</dbReference>
<dbReference type="InterPro" id="IPR013320">
    <property type="entry name" value="ConA-like_dom_sf"/>
</dbReference>
<gene>
    <name evidence="2" type="ORF">chiPu_0023277</name>
</gene>
<name>A0A401T997_CHIPU</name>
<evidence type="ECO:0000313" key="3">
    <source>
        <dbReference type="Proteomes" id="UP000287033"/>
    </source>
</evidence>
<feature type="domain" description="MAM" evidence="1">
    <location>
        <begin position="1"/>
        <end position="58"/>
    </location>
</feature>
<keyword evidence="3" id="KW-1185">Reference proteome</keyword>
<evidence type="ECO:0000259" key="1">
    <source>
        <dbReference type="PROSITE" id="PS50060"/>
    </source>
</evidence>
<dbReference type="Gene3D" id="2.60.120.200">
    <property type="match status" value="1"/>
</dbReference>
<sequence>MSNRPVADHTTETAEGHFMLADTSAGNLQSGEPLLLVSPVQEPVVAGACLQFWFQMNGDHPGNNFQPRPCLPL</sequence>
<dbReference type="AlphaFoldDB" id="A0A401T997"/>
<dbReference type="STRING" id="137246.A0A401T997"/>
<dbReference type="Pfam" id="PF00629">
    <property type="entry name" value="MAM"/>
    <property type="match status" value="1"/>
</dbReference>
<dbReference type="SUPFAM" id="SSF49899">
    <property type="entry name" value="Concanavalin A-like lectins/glucanases"/>
    <property type="match status" value="1"/>
</dbReference>
<evidence type="ECO:0000313" key="2">
    <source>
        <dbReference type="EMBL" id="GCC39195.1"/>
    </source>
</evidence>
<reference evidence="2 3" key="1">
    <citation type="journal article" date="2018" name="Nat. Ecol. Evol.">
        <title>Shark genomes provide insights into elasmobranch evolution and the origin of vertebrates.</title>
        <authorList>
            <person name="Hara Y"/>
            <person name="Yamaguchi K"/>
            <person name="Onimaru K"/>
            <person name="Kadota M"/>
            <person name="Koyanagi M"/>
            <person name="Keeley SD"/>
            <person name="Tatsumi K"/>
            <person name="Tanaka K"/>
            <person name="Motone F"/>
            <person name="Kageyama Y"/>
            <person name="Nozu R"/>
            <person name="Adachi N"/>
            <person name="Nishimura O"/>
            <person name="Nakagawa R"/>
            <person name="Tanegashima C"/>
            <person name="Kiyatake I"/>
            <person name="Matsumoto R"/>
            <person name="Murakumo K"/>
            <person name="Nishida K"/>
            <person name="Terakita A"/>
            <person name="Kuratani S"/>
            <person name="Sato K"/>
            <person name="Hyodo S Kuraku.S."/>
        </authorList>
    </citation>
    <scope>NUCLEOTIDE SEQUENCE [LARGE SCALE GENOMIC DNA]</scope>
</reference>
<dbReference type="InterPro" id="IPR000998">
    <property type="entry name" value="MAM_dom"/>
</dbReference>
<dbReference type="Proteomes" id="UP000287033">
    <property type="component" value="Unassembled WGS sequence"/>
</dbReference>
<dbReference type="EMBL" id="BEZZ01018432">
    <property type="protein sequence ID" value="GCC39195.1"/>
    <property type="molecule type" value="Genomic_DNA"/>
</dbReference>
<protein>
    <recommendedName>
        <fullName evidence="1">MAM domain-containing protein</fullName>
    </recommendedName>
</protein>
<comment type="caution">
    <text evidence="2">The sequence shown here is derived from an EMBL/GenBank/DDBJ whole genome shotgun (WGS) entry which is preliminary data.</text>
</comment>
<organism evidence="2 3">
    <name type="scientific">Chiloscyllium punctatum</name>
    <name type="common">Brownbanded bambooshark</name>
    <name type="synonym">Hemiscyllium punctatum</name>
    <dbReference type="NCBI Taxonomy" id="137246"/>
    <lineage>
        <taxon>Eukaryota</taxon>
        <taxon>Metazoa</taxon>
        <taxon>Chordata</taxon>
        <taxon>Craniata</taxon>
        <taxon>Vertebrata</taxon>
        <taxon>Chondrichthyes</taxon>
        <taxon>Elasmobranchii</taxon>
        <taxon>Galeomorphii</taxon>
        <taxon>Galeoidea</taxon>
        <taxon>Orectolobiformes</taxon>
        <taxon>Hemiscylliidae</taxon>
        <taxon>Chiloscyllium</taxon>
    </lineage>
</organism>